<sequence length="106" mass="12597">MQRASNVSKDDGSSFLKERSIFILVYLDDIIVYSSNIEEHKKQLEIVMDRLKASRLSLNRNKCNFYRSEIKILGNIVSKGTIKPDQEKKSCHQNIFRTYYYYHQRT</sequence>
<dbReference type="SUPFAM" id="SSF56672">
    <property type="entry name" value="DNA/RNA polymerases"/>
    <property type="match status" value="1"/>
</dbReference>
<dbReference type="InterPro" id="IPR000477">
    <property type="entry name" value="RT_dom"/>
</dbReference>
<organism evidence="2 3">
    <name type="scientific">Nosema granulosis</name>
    <dbReference type="NCBI Taxonomy" id="83296"/>
    <lineage>
        <taxon>Eukaryota</taxon>
        <taxon>Fungi</taxon>
        <taxon>Fungi incertae sedis</taxon>
        <taxon>Microsporidia</taxon>
        <taxon>Nosematidae</taxon>
        <taxon>Nosema</taxon>
    </lineage>
</organism>
<protein>
    <submittedName>
        <fullName evidence="2">Retrovirus-related Pol polyprotein from transposon 17.6</fullName>
    </submittedName>
</protein>
<reference evidence="2 3" key="1">
    <citation type="journal article" date="2020" name="Genome Biol. Evol.">
        <title>Comparative genomics of strictly vertically transmitted, feminizing microsporidia endosymbionts of amphipod crustaceans.</title>
        <authorList>
            <person name="Cormier A."/>
            <person name="Chebbi M.A."/>
            <person name="Giraud I."/>
            <person name="Wattier R."/>
            <person name="Teixeira M."/>
            <person name="Gilbert C."/>
            <person name="Rigaud T."/>
            <person name="Cordaux R."/>
        </authorList>
    </citation>
    <scope>NUCLEOTIDE SEQUENCE [LARGE SCALE GENOMIC DNA]</scope>
    <source>
        <strain evidence="2 3">Ou3-Ou53</strain>
    </source>
</reference>
<dbReference type="PANTHER" id="PTHR33064">
    <property type="entry name" value="POL PROTEIN"/>
    <property type="match status" value="1"/>
</dbReference>
<comment type="caution">
    <text evidence="2">The sequence shown here is derived from an EMBL/GenBank/DDBJ whole genome shotgun (WGS) entry which is preliminary data.</text>
</comment>
<gene>
    <name evidence="2" type="primary">pol_252</name>
    <name evidence="2" type="ORF">NGRA_2653</name>
</gene>
<dbReference type="InterPro" id="IPR051320">
    <property type="entry name" value="Viral_Replic_Matur_Polypro"/>
</dbReference>
<name>A0A9P6GZF8_9MICR</name>
<dbReference type="Gene3D" id="3.30.70.270">
    <property type="match status" value="1"/>
</dbReference>
<dbReference type="OrthoDB" id="1750432at2759"/>
<keyword evidence="3" id="KW-1185">Reference proteome</keyword>
<dbReference type="InterPro" id="IPR043128">
    <property type="entry name" value="Rev_trsase/Diguanyl_cyclase"/>
</dbReference>
<accession>A0A9P6GZF8</accession>
<dbReference type="EMBL" id="SBJO01000337">
    <property type="protein sequence ID" value="KAF9761432.1"/>
    <property type="molecule type" value="Genomic_DNA"/>
</dbReference>
<feature type="domain" description="Reverse transcriptase" evidence="1">
    <location>
        <begin position="1"/>
        <end position="77"/>
    </location>
</feature>
<dbReference type="InterPro" id="IPR043502">
    <property type="entry name" value="DNA/RNA_pol_sf"/>
</dbReference>
<evidence type="ECO:0000259" key="1">
    <source>
        <dbReference type="PROSITE" id="PS50878"/>
    </source>
</evidence>
<evidence type="ECO:0000313" key="3">
    <source>
        <dbReference type="Proteomes" id="UP000740883"/>
    </source>
</evidence>
<proteinExistence type="predicted"/>
<dbReference type="Pfam" id="PF00078">
    <property type="entry name" value="RVT_1"/>
    <property type="match status" value="1"/>
</dbReference>
<evidence type="ECO:0000313" key="2">
    <source>
        <dbReference type="EMBL" id="KAF9761432.1"/>
    </source>
</evidence>
<dbReference type="PANTHER" id="PTHR33064:SF37">
    <property type="entry name" value="RIBONUCLEASE H"/>
    <property type="match status" value="1"/>
</dbReference>
<dbReference type="Proteomes" id="UP000740883">
    <property type="component" value="Unassembled WGS sequence"/>
</dbReference>
<dbReference type="AlphaFoldDB" id="A0A9P6GZF8"/>
<dbReference type="PROSITE" id="PS50878">
    <property type="entry name" value="RT_POL"/>
    <property type="match status" value="1"/>
</dbReference>